<proteinExistence type="predicted"/>
<reference evidence="2" key="1">
    <citation type="journal article" date="2023" name="Hortic. Res.">
        <title>A chromosome-level phased genome enabling allele-level studies in sweet orange: a case study on citrus Huanglongbing tolerance.</title>
        <authorList>
            <person name="Wu B."/>
            <person name="Yu Q."/>
            <person name="Deng Z."/>
            <person name="Duan Y."/>
            <person name="Luo F."/>
            <person name="Gmitter F. Jr."/>
        </authorList>
    </citation>
    <scope>NUCLEOTIDE SEQUENCE [LARGE SCALE GENOMIC DNA]</scope>
    <source>
        <strain evidence="2">cv. Valencia</strain>
    </source>
</reference>
<dbReference type="Proteomes" id="UP000829398">
    <property type="component" value="Chromosome 5"/>
</dbReference>
<accession>A0ACB8KMZ1</accession>
<comment type="caution">
    <text evidence="1">The sequence shown here is derived from an EMBL/GenBank/DDBJ whole genome shotgun (WGS) entry which is preliminary data.</text>
</comment>
<sequence length="1194" mass="131843">MDTAEQPLKKRKLYDLPPESPKPVEGPQSDVVPPQTPPPLSQDEIQSRRRNKDEIRSVYECYRRLKACIAQKDARRLPELEQAYLSLITASRGCTSVQRIVADLVPRYALYCPTALEAATEVVIYMHNSSVALINRGEDADGVAFQTASACIFGLGDICRTASSEIPTSSVIRGICSAVFHNVLDFFISSFDGKDIIHTVDKEITKMLDSDEVFFGLKKKFSDEDESSLIKLSKFRLLSLLQIFFSSPKNLLAACFELFNPSVLEGIHKGQYFFSQITSRFDDDNMTHSFIIKDDGPKFPETSTKGKEASSEQLVSDDNHVGTSVLKSCLLGLALGKNPSLRRWMFSRYKKLCNLSSSNALPELSSALKRIFESFSEVAKEEGSEVDSDEDDSDPSKYANQQYLVARSANQHETSRELSGNESNSRVNEESCDVSFADKFSGQYPRPHGSVGPPETDFHSNAGSSHDSGGTRSMEYDTGDPGDFSCGRSSMPRDLPNPQMLSPAARTPLHFRNNSFEGRNHFPGRSSSEGASNALLSPNHHLPVPYASTTSQIVWYFDEDPAAMDIFSASKQLWLGSFGPEASEAHIRFQIDRFGPLEHFFFFPIKGFALVEYINIIDAIRAREYIRNHFSWRVKFMDVGLGTKGVINGVAVGSCFHVYVGNIPNQWAKDEILHESYKVVYKGPYMVTDLSCEGALLMEFRTPEEATTAMAHLRQHRKSRSNYLPPNTGPANAAMSQIDGARSVPAAPIHVDIRSNRLGNISAGGFGSPHTAPFHSRSYYSLSILVGCIGLISLSRHSCYLFCLPCQYCPGNSQPGFHHATSFTVRPESSSMELSSPRVISENHGAAVQDGHSFQSNWSVSGRTEMPEAGFRKIDGHDSSIMVNPSQGGNMPCLPMATQGPIPPPQPIQPTQYLHPVYLPPNSSWDAGGSNHQLPSNPISPNVVPNTFHVNAVAAPFIPPSVTPLAQIQGAPMQNYDQMFSHPVAPPHLSSLPPQPAELPPLPPSPPPLPQSQPPLVPPPPNSPPPPPPSPVVEPMQVERSGQLLQYQWQGALCKSGVHYCTIYAQREESDICKYTHDISEPAEWPAKLDMTKRTDFRHVKSTFTSTPPNKREVCRLIPSSPGDHKGFQDFVSYLKQRECAGVIKIPAVKSVWARLMFILPYSQDICSMLSIAPNSSDCLVALVLPKETNFEWV</sequence>
<protein>
    <submittedName>
        <fullName evidence="1">SPOC domain-containing protein</fullName>
    </submittedName>
</protein>
<keyword evidence="2" id="KW-1185">Reference proteome</keyword>
<organism evidence="1 2">
    <name type="scientific">Citrus sinensis</name>
    <name type="common">Sweet orange</name>
    <name type="synonym">Citrus aurantium var. sinensis</name>
    <dbReference type="NCBI Taxonomy" id="2711"/>
    <lineage>
        <taxon>Eukaryota</taxon>
        <taxon>Viridiplantae</taxon>
        <taxon>Streptophyta</taxon>
        <taxon>Embryophyta</taxon>
        <taxon>Tracheophyta</taxon>
        <taxon>Spermatophyta</taxon>
        <taxon>Magnoliopsida</taxon>
        <taxon>eudicotyledons</taxon>
        <taxon>Gunneridae</taxon>
        <taxon>Pentapetalae</taxon>
        <taxon>rosids</taxon>
        <taxon>malvids</taxon>
        <taxon>Sapindales</taxon>
        <taxon>Rutaceae</taxon>
        <taxon>Aurantioideae</taxon>
        <taxon>Citrus</taxon>
    </lineage>
</organism>
<name>A0ACB8KMZ1_CITSI</name>
<dbReference type="EMBL" id="CM039174">
    <property type="protein sequence ID" value="KAH9755775.1"/>
    <property type="molecule type" value="Genomic_DNA"/>
</dbReference>
<gene>
    <name evidence="1" type="ORF">KPL71_015897</name>
</gene>
<evidence type="ECO:0000313" key="1">
    <source>
        <dbReference type="EMBL" id="KAH9755775.1"/>
    </source>
</evidence>
<evidence type="ECO:0000313" key="2">
    <source>
        <dbReference type="Proteomes" id="UP000829398"/>
    </source>
</evidence>